<dbReference type="AlphaFoldDB" id="Q6Z845"/>
<evidence type="ECO:0000313" key="2">
    <source>
        <dbReference type="EMBL" id="BAD27644.1"/>
    </source>
</evidence>
<reference evidence="3" key="3">
    <citation type="journal article" date="2005" name="Nature">
        <title>The map-based sequence of the rice genome.</title>
        <authorList>
            <consortium name="International rice genome sequencing project (IRGSP)"/>
            <person name="Matsumoto T."/>
            <person name="Wu J."/>
            <person name="Kanamori H."/>
            <person name="Katayose Y."/>
            <person name="Fujisawa M."/>
            <person name="Namiki N."/>
            <person name="Mizuno H."/>
            <person name="Yamamoto K."/>
            <person name="Antonio B.A."/>
            <person name="Baba T."/>
            <person name="Sakata K."/>
            <person name="Nagamura Y."/>
            <person name="Aoki H."/>
            <person name="Arikawa K."/>
            <person name="Arita K."/>
            <person name="Bito T."/>
            <person name="Chiden Y."/>
            <person name="Fujitsuka N."/>
            <person name="Fukunaka R."/>
            <person name="Hamada M."/>
            <person name="Harada C."/>
            <person name="Hayashi A."/>
            <person name="Hijishita S."/>
            <person name="Honda M."/>
            <person name="Hosokawa S."/>
            <person name="Ichikawa Y."/>
            <person name="Idonuma A."/>
            <person name="Iijima M."/>
            <person name="Ikeda M."/>
            <person name="Ikeno M."/>
            <person name="Ito K."/>
            <person name="Ito S."/>
            <person name="Ito T."/>
            <person name="Ito Y."/>
            <person name="Ito Y."/>
            <person name="Iwabuchi A."/>
            <person name="Kamiya K."/>
            <person name="Karasawa W."/>
            <person name="Kurita K."/>
            <person name="Katagiri S."/>
            <person name="Kikuta A."/>
            <person name="Kobayashi H."/>
            <person name="Kobayashi N."/>
            <person name="Machita K."/>
            <person name="Maehara T."/>
            <person name="Masukawa M."/>
            <person name="Mizubayashi T."/>
            <person name="Mukai Y."/>
            <person name="Nagasaki H."/>
            <person name="Nagata Y."/>
            <person name="Naito S."/>
            <person name="Nakashima M."/>
            <person name="Nakama Y."/>
            <person name="Nakamichi Y."/>
            <person name="Nakamura M."/>
            <person name="Meguro A."/>
            <person name="Negishi M."/>
            <person name="Ohta I."/>
            <person name="Ohta T."/>
            <person name="Okamoto M."/>
            <person name="Ono N."/>
            <person name="Saji S."/>
            <person name="Sakaguchi M."/>
            <person name="Sakai K."/>
            <person name="Shibata M."/>
            <person name="Shimokawa T."/>
            <person name="Song J."/>
            <person name="Takazaki Y."/>
            <person name="Terasawa K."/>
            <person name="Tsugane M."/>
            <person name="Tsuji K."/>
            <person name="Ueda S."/>
            <person name="Waki K."/>
            <person name="Yamagata H."/>
            <person name="Yamamoto M."/>
            <person name="Yamamoto S."/>
            <person name="Yamane H."/>
            <person name="Yoshiki S."/>
            <person name="Yoshihara R."/>
            <person name="Yukawa K."/>
            <person name="Zhong H."/>
            <person name="Yano M."/>
            <person name="Yuan Q."/>
            <person name="Ouyang S."/>
            <person name="Liu J."/>
            <person name="Jones K.M."/>
            <person name="Gansberger K."/>
            <person name="Moffat K."/>
            <person name="Hill J."/>
            <person name="Bera J."/>
            <person name="Fadrosh D."/>
            <person name="Jin S."/>
            <person name="Johri S."/>
            <person name="Kim M."/>
            <person name="Overton L."/>
            <person name="Reardon M."/>
            <person name="Tsitrin T."/>
            <person name="Vuong H."/>
            <person name="Weaver B."/>
            <person name="Ciecko A."/>
            <person name="Tallon L."/>
            <person name="Jackson J."/>
            <person name="Pai G."/>
            <person name="Aken S.V."/>
            <person name="Utterback T."/>
            <person name="Reidmuller S."/>
            <person name="Feldblyum T."/>
            <person name="Hsiao J."/>
            <person name="Zismann V."/>
            <person name="Iobst S."/>
            <person name="de Vazeille A.R."/>
            <person name="Buell C.R."/>
            <person name="Ying K."/>
            <person name="Li Y."/>
            <person name="Lu T."/>
            <person name="Huang Y."/>
            <person name="Zhao Q."/>
            <person name="Feng Q."/>
            <person name="Zhang L."/>
            <person name="Zhu J."/>
            <person name="Weng Q."/>
            <person name="Mu J."/>
            <person name="Lu Y."/>
            <person name="Fan D."/>
            <person name="Liu Y."/>
            <person name="Guan J."/>
            <person name="Zhang Y."/>
            <person name="Yu S."/>
            <person name="Liu X."/>
            <person name="Zhang Y."/>
            <person name="Hong G."/>
            <person name="Han B."/>
            <person name="Choisne N."/>
            <person name="Demange N."/>
            <person name="Orjeda G."/>
            <person name="Samain S."/>
            <person name="Cattolico L."/>
            <person name="Pelletier E."/>
            <person name="Couloux A."/>
            <person name="Segurens B."/>
            <person name="Wincker P."/>
            <person name="D'Hont A."/>
            <person name="Scarpelli C."/>
            <person name="Weissenbach J."/>
            <person name="Salanoubat M."/>
            <person name="Quetier F."/>
            <person name="Yu Y."/>
            <person name="Kim H.R."/>
            <person name="Rambo T."/>
            <person name="Currie J."/>
            <person name="Collura K."/>
            <person name="Luo M."/>
            <person name="Yang T."/>
            <person name="Ammiraju J.S.S."/>
            <person name="Engler F."/>
            <person name="Soderlund C."/>
            <person name="Wing R.A."/>
            <person name="Palmer L.E."/>
            <person name="de la Bastide M."/>
            <person name="Spiegel L."/>
            <person name="Nascimento L."/>
            <person name="Zutavern T."/>
            <person name="O'Shaughnessy A."/>
            <person name="Dike S."/>
            <person name="Dedhia N."/>
            <person name="Preston R."/>
            <person name="Balija V."/>
            <person name="McCombie W.R."/>
            <person name="Chow T."/>
            <person name="Chen H."/>
            <person name="Chung M."/>
            <person name="Chen C."/>
            <person name="Shaw J."/>
            <person name="Wu H."/>
            <person name="Hsiao K."/>
            <person name="Chao Y."/>
            <person name="Chu M."/>
            <person name="Cheng C."/>
            <person name="Hour A."/>
            <person name="Lee P."/>
            <person name="Lin S."/>
            <person name="Lin Y."/>
            <person name="Liou J."/>
            <person name="Liu S."/>
            <person name="Hsing Y."/>
            <person name="Raghuvanshi S."/>
            <person name="Mohanty A."/>
            <person name="Bharti A.K."/>
            <person name="Gaur A."/>
            <person name="Gupta V."/>
            <person name="Kumar D."/>
            <person name="Ravi V."/>
            <person name="Vij S."/>
            <person name="Kapur A."/>
            <person name="Khurana P."/>
            <person name="Khurana P."/>
            <person name="Khurana J.P."/>
            <person name="Tyagi A.K."/>
            <person name="Gaikwad K."/>
            <person name="Singh A."/>
            <person name="Dalal V."/>
            <person name="Srivastava S."/>
            <person name="Dixit A."/>
            <person name="Pal A.K."/>
            <person name="Ghazi I.A."/>
            <person name="Yadav M."/>
            <person name="Pandit A."/>
            <person name="Bhargava A."/>
            <person name="Sureshbabu K."/>
            <person name="Batra K."/>
            <person name="Sharma T.R."/>
            <person name="Mohapatra T."/>
            <person name="Singh N.K."/>
            <person name="Messing J."/>
            <person name="Nelson A.B."/>
            <person name="Fuks G."/>
            <person name="Kavchok S."/>
            <person name="Keizer G."/>
            <person name="Linton E."/>
            <person name="Llaca V."/>
            <person name="Song R."/>
            <person name="Tanyolac B."/>
            <person name="Young S."/>
            <person name="Ho-Il K."/>
            <person name="Hahn J.H."/>
            <person name="Sangsakoo G."/>
            <person name="Vanavichit A."/>
            <person name="de Mattos Luiz.A.T."/>
            <person name="Zimmer P.D."/>
            <person name="Malone G."/>
            <person name="Dellagostin O."/>
            <person name="de Oliveira A.C."/>
            <person name="Bevan M."/>
            <person name="Bancroft I."/>
            <person name="Minx P."/>
            <person name="Cordum H."/>
            <person name="Wilson R."/>
            <person name="Cheng Z."/>
            <person name="Jin W."/>
            <person name="Jiang J."/>
            <person name="Leong S.A."/>
            <person name="Iwama H."/>
            <person name="Gojobori T."/>
            <person name="Itoh T."/>
            <person name="Niimura Y."/>
            <person name="Fujii Y."/>
            <person name="Habara T."/>
            <person name="Sakai H."/>
            <person name="Sato Y."/>
            <person name="Wilson G."/>
            <person name="Kumar K."/>
            <person name="McCouch S."/>
            <person name="Juretic N."/>
            <person name="Hoen D."/>
            <person name="Wright S."/>
            <person name="Bruskiewich R."/>
            <person name="Bureau T."/>
            <person name="Miyao A."/>
            <person name="Hirochika H."/>
            <person name="Nishikawa T."/>
            <person name="Kadowaki K."/>
            <person name="Sugiura M."/>
            <person name="Burr B."/>
            <person name="Sasaki T."/>
        </authorList>
    </citation>
    <scope>NUCLEOTIDE SEQUENCE [LARGE SCALE GENOMIC DNA]</scope>
    <source>
        <strain evidence="3">cv. Nipponbare</strain>
    </source>
</reference>
<accession>Q6Z845</accession>
<reference evidence="1" key="2">
    <citation type="submission" date="2002-02" db="EMBL/GenBank/DDBJ databases">
        <title>Oryza sativa nipponbare(GA3) genomic DNA, chromosome 2, PAC clone:P0572D06.</title>
        <authorList>
            <person name="Sasaki T."/>
            <person name="Matsumoto T."/>
            <person name="Yamamoto K."/>
        </authorList>
    </citation>
    <scope>NUCLEOTIDE SEQUENCE</scope>
</reference>
<evidence type="ECO:0000313" key="1">
    <source>
        <dbReference type="EMBL" id="BAD15716.1"/>
    </source>
</evidence>
<reference evidence="2" key="1">
    <citation type="submission" date="2001-08" db="EMBL/GenBank/DDBJ databases">
        <title>Oryza sativa nipponbare(GA3) genomic DNA, chromosome 2, BAC clone:OJ1134_B09.</title>
        <authorList>
            <person name="Sasaki T."/>
            <person name="Matsumoto T."/>
            <person name="Yamamoto K."/>
        </authorList>
    </citation>
    <scope>NUCLEOTIDE SEQUENCE</scope>
</reference>
<gene>
    <name evidence="2" type="ORF">OJ1134_B09.2</name>
    <name evidence="1" type="ORF">P0572D06.36</name>
</gene>
<sequence>MELGGVYKGIRLEASLGDHALYIDLSTKQSQICGNTLRLTKQVGKHVFALGDELERWISEQKNMNEDR</sequence>
<reference evidence="3" key="4">
    <citation type="journal article" date="2008" name="Nucleic Acids Res.">
        <title>The rice annotation project database (RAP-DB): 2008 update.</title>
        <authorList>
            <consortium name="The rice annotation project (RAP)"/>
        </authorList>
    </citation>
    <scope>GENOME REANNOTATION</scope>
    <source>
        <strain evidence="3">cv. Nipponbare</strain>
    </source>
</reference>
<dbReference type="Proteomes" id="UP000000763">
    <property type="component" value="Chromosome 2"/>
</dbReference>
<dbReference type="EMBL" id="AP004798">
    <property type="protein sequence ID" value="BAD15716.1"/>
    <property type="molecule type" value="Genomic_DNA"/>
</dbReference>
<organism evidence="1 3">
    <name type="scientific">Oryza sativa subsp. japonica</name>
    <name type="common">Rice</name>
    <dbReference type="NCBI Taxonomy" id="39947"/>
    <lineage>
        <taxon>Eukaryota</taxon>
        <taxon>Viridiplantae</taxon>
        <taxon>Streptophyta</taxon>
        <taxon>Embryophyta</taxon>
        <taxon>Tracheophyta</taxon>
        <taxon>Spermatophyta</taxon>
        <taxon>Magnoliopsida</taxon>
        <taxon>Liliopsida</taxon>
        <taxon>Poales</taxon>
        <taxon>Poaceae</taxon>
        <taxon>BOP clade</taxon>
        <taxon>Oryzoideae</taxon>
        <taxon>Oryzeae</taxon>
        <taxon>Oryzinae</taxon>
        <taxon>Oryza</taxon>
        <taxon>Oryza sativa</taxon>
    </lineage>
</organism>
<proteinExistence type="predicted"/>
<protein>
    <submittedName>
        <fullName evidence="1">Uncharacterized protein</fullName>
    </submittedName>
</protein>
<dbReference type="EMBL" id="AP004024">
    <property type="protein sequence ID" value="BAD27644.1"/>
    <property type="molecule type" value="Genomic_DNA"/>
</dbReference>
<name>Q6Z845_ORYSJ</name>
<evidence type="ECO:0000313" key="3">
    <source>
        <dbReference type="Proteomes" id="UP000000763"/>
    </source>
</evidence>